<organism evidence="2 4">
    <name type="scientific">Aquisalinus luteolus</name>
    <dbReference type="NCBI Taxonomy" id="1566827"/>
    <lineage>
        <taxon>Bacteria</taxon>
        <taxon>Pseudomonadati</taxon>
        <taxon>Pseudomonadota</taxon>
        <taxon>Alphaproteobacteria</taxon>
        <taxon>Parvularculales</taxon>
        <taxon>Parvularculaceae</taxon>
        <taxon>Aquisalinus</taxon>
    </lineage>
</organism>
<keyword evidence="5" id="KW-1185">Reference proteome</keyword>
<evidence type="ECO:0000313" key="5">
    <source>
        <dbReference type="Proteomes" id="UP000818603"/>
    </source>
</evidence>
<feature type="domain" description="AB hydrolase-1" evidence="1">
    <location>
        <begin position="56"/>
        <end position="160"/>
    </location>
</feature>
<comment type="caution">
    <text evidence="2">The sequence shown here is derived from an EMBL/GenBank/DDBJ whole genome shotgun (WGS) entry which is preliminary data.</text>
</comment>
<dbReference type="InterPro" id="IPR050266">
    <property type="entry name" value="AB_hydrolase_sf"/>
</dbReference>
<reference evidence="2" key="3">
    <citation type="submission" date="2020-09" db="EMBL/GenBank/DDBJ databases">
        <authorList>
            <person name="Sun Q."/>
            <person name="Zhou Y."/>
        </authorList>
    </citation>
    <scope>NUCLEOTIDE SEQUENCE</scope>
    <source>
        <strain evidence="2">CGMCC 1.14984</strain>
    </source>
</reference>
<dbReference type="EMBL" id="VCJR02000001">
    <property type="protein sequence ID" value="NHK27690.1"/>
    <property type="molecule type" value="Genomic_DNA"/>
</dbReference>
<dbReference type="RefSeq" id="WP_155138854.1">
    <property type="nucleotide sequence ID" value="NZ_BMGZ01000001.1"/>
</dbReference>
<evidence type="ECO:0000313" key="3">
    <source>
        <dbReference type="EMBL" id="NHK27690.1"/>
    </source>
</evidence>
<accession>A0A8J3A1T5</accession>
<dbReference type="SUPFAM" id="SSF53474">
    <property type="entry name" value="alpha/beta-Hydrolases"/>
    <property type="match status" value="1"/>
</dbReference>
<dbReference type="PRINTS" id="PR00111">
    <property type="entry name" value="ABHYDROLASE"/>
</dbReference>
<dbReference type="Proteomes" id="UP000818603">
    <property type="component" value="Unassembled WGS sequence"/>
</dbReference>
<dbReference type="Gene3D" id="3.40.50.1820">
    <property type="entry name" value="alpha/beta hydrolase"/>
    <property type="match status" value="1"/>
</dbReference>
<dbReference type="PANTHER" id="PTHR43798">
    <property type="entry name" value="MONOACYLGLYCEROL LIPASE"/>
    <property type="match status" value="1"/>
</dbReference>
<evidence type="ECO:0000259" key="1">
    <source>
        <dbReference type="Pfam" id="PF00561"/>
    </source>
</evidence>
<sequence>MLLILLVILVVIALVHARIYVREAEQGVPPAGEFRIIDGIKLHYLDAGPRDSLQAPVVLIHGVSSNMLDMKLALGDRLAERRRVIMLDRPGFGYSERPPGEVDMGRQAKIIETLMAELGVEKPVIIAHSYGGALALRHTLDFPGRAQALILLAPVSHRWPGGVDWHNHAATTPGIGPLFSYTVPALYGRLAGKKAVKQAFWPQAQPAGYYEKAGMALIFRPTAFRSTGEDLVGLYDEITNMEPHYGSIRQPVHMLAGTHDTTVLSTIHCFGLKAKVADTSLQFFDNVGHTIHHACGDEVDKLLSSLDANVDVQG</sequence>
<dbReference type="InterPro" id="IPR029058">
    <property type="entry name" value="AB_hydrolase_fold"/>
</dbReference>
<dbReference type="GO" id="GO:0016020">
    <property type="term" value="C:membrane"/>
    <property type="evidence" value="ECO:0007669"/>
    <property type="project" value="TreeGrafter"/>
</dbReference>
<dbReference type="GO" id="GO:0016787">
    <property type="term" value="F:hydrolase activity"/>
    <property type="evidence" value="ECO:0007669"/>
    <property type="project" value="UniProtKB-KW"/>
</dbReference>
<dbReference type="AlphaFoldDB" id="A0A8J3A1T5"/>
<evidence type="ECO:0000313" key="4">
    <source>
        <dbReference type="Proteomes" id="UP000621856"/>
    </source>
</evidence>
<reference evidence="3 5" key="2">
    <citation type="submission" date="2020-02" db="EMBL/GenBank/DDBJ databases">
        <title>Genome sequence of Parvularcula flava strain NH6-79.</title>
        <authorList>
            <person name="Abdul Karim M.H."/>
            <person name="Lam M.Q."/>
            <person name="Chen S.J."/>
            <person name="Yahya A."/>
            <person name="Shahir S."/>
            <person name="Shamsir M.S."/>
            <person name="Chong C.S."/>
        </authorList>
    </citation>
    <scope>NUCLEOTIDE SEQUENCE [LARGE SCALE GENOMIC DNA]</scope>
    <source>
        <strain evidence="3 5">NH6-79</strain>
    </source>
</reference>
<dbReference type="EMBL" id="BMGZ01000001">
    <property type="protein sequence ID" value="GGH96203.1"/>
    <property type="molecule type" value="Genomic_DNA"/>
</dbReference>
<proteinExistence type="predicted"/>
<dbReference type="InterPro" id="IPR000073">
    <property type="entry name" value="AB_hydrolase_1"/>
</dbReference>
<keyword evidence="3" id="KW-0378">Hydrolase</keyword>
<protein>
    <submittedName>
        <fullName evidence="3">Alpha/beta hydrolase</fullName>
    </submittedName>
    <submittedName>
        <fullName evidence="2">Esterase</fullName>
    </submittedName>
</protein>
<reference evidence="2" key="1">
    <citation type="journal article" date="2014" name="Int. J. Syst. Evol. Microbiol.">
        <title>Complete genome sequence of Corynebacterium casei LMG S-19264T (=DSM 44701T), isolated from a smear-ripened cheese.</title>
        <authorList>
            <consortium name="US DOE Joint Genome Institute (JGI-PGF)"/>
            <person name="Walter F."/>
            <person name="Albersmeier A."/>
            <person name="Kalinowski J."/>
            <person name="Ruckert C."/>
        </authorList>
    </citation>
    <scope>NUCLEOTIDE SEQUENCE</scope>
    <source>
        <strain evidence="2">CGMCC 1.14984</strain>
    </source>
</reference>
<dbReference type="Pfam" id="PF00561">
    <property type="entry name" value="Abhydrolase_1"/>
    <property type="match status" value="1"/>
</dbReference>
<name>A0A8J3A1T5_9PROT</name>
<dbReference type="Proteomes" id="UP000621856">
    <property type="component" value="Unassembled WGS sequence"/>
</dbReference>
<dbReference type="PANTHER" id="PTHR43798:SF33">
    <property type="entry name" value="HYDROLASE, PUTATIVE (AFU_ORTHOLOGUE AFUA_2G14860)-RELATED"/>
    <property type="match status" value="1"/>
</dbReference>
<gene>
    <name evidence="3" type="ORF">FF098_007235</name>
    <name evidence="2" type="ORF">GCM10011355_14550</name>
</gene>
<evidence type="ECO:0000313" key="2">
    <source>
        <dbReference type="EMBL" id="GGH96203.1"/>
    </source>
</evidence>